<dbReference type="eggNOG" id="KOG3331">
    <property type="taxonomic scope" value="Eukaryota"/>
</dbReference>
<dbReference type="KEGG" id="mpp:MICPUCDRAFT_39399"/>
<dbReference type="CDD" id="cd00427">
    <property type="entry name" value="Ribosomal_L29_HIP"/>
    <property type="match status" value="1"/>
</dbReference>
<keyword evidence="3" id="KW-0689">Ribosomal protein</keyword>
<dbReference type="Pfam" id="PF06984">
    <property type="entry name" value="MRP-L47"/>
    <property type="match status" value="1"/>
</dbReference>
<dbReference type="InterPro" id="IPR010729">
    <property type="entry name" value="Ribosomal_uL29_mit"/>
</dbReference>
<dbReference type="EMBL" id="GG663738">
    <property type="protein sequence ID" value="EEH58132.1"/>
    <property type="molecule type" value="Genomic_DNA"/>
</dbReference>
<evidence type="ECO:0000313" key="8">
    <source>
        <dbReference type="Proteomes" id="UP000001876"/>
    </source>
</evidence>
<dbReference type="AlphaFoldDB" id="C1MQT0"/>
<evidence type="ECO:0000256" key="5">
    <source>
        <dbReference type="ARBA" id="ARBA00023274"/>
    </source>
</evidence>
<keyword evidence="8" id="KW-1185">Reference proteome</keyword>
<dbReference type="OMA" id="QREYEQH"/>
<dbReference type="OrthoDB" id="270763at2759"/>
<dbReference type="RefSeq" id="XP_003058181.1">
    <property type="nucleotide sequence ID" value="XM_003058135.1"/>
</dbReference>
<dbReference type="GO" id="GO:0003735">
    <property type="term" value="F:structural constituent of ribosome"/>
    <property type="evidence" value="ECO:0007669"/>
    <property type="project" value="InterPro"/>
</dbReference>
<accession>C1MQT0</accession>
<name>C1MQT0_MICPC</name>
<dbReference type="Proteomes" id="UP000001876">
    <property type="component" value="Unassembled WGS sequence"/>
</dbReference>
<dbReference type="InterPro" id="IPR036049">
    <property type="entry name" value="Ribosomal_uL29_sf"/>
</dbReference>
<dbReference type="SUPFAM" id="SSF46561">
    <property type="entry name" value="Ribosomal protein L29 (L29p)"/>
    <property type="match status" value="1"/>
</dbReference>
<sequence>MWSFAARTLRSTALRPALAPCSSGASHAARAGIATTSSSRASGLDLFVDPWRSLSEEKQKEDVIGREWQARELRLKSFDDLHALWYVLLREKNMLQTEKYLARANRVQPRAAHRIGKVRRTMARIKHVLSERAIEDAGDDWKKRKQFMDIINAR</sequence>
<gene>
    <name evidence="7" type="ORF">MICPUCDRAFT_39399</name>
</gene>
<evidence type="ECO:0000256" key="1">
    <source>
        <dbReference type="ARBA" id="ARBA00004173"/>
    </source>
</evidence>
<evidence type="ECO:0000256" key="6">
    <source>
        <dbReference type="ARBA" id="ARBA00035289"/>
    </source>
</evidence>
<organism evidence="8">
    <name type="scientific">Micromonas pusilla (strain CCMP1545)</name>
    <name type="common">Picoplanktonic green alga</name>
    <dbReference type="NCBI Taxonomy" id="564608"/>
    <lineage>
        <taxon>Eukaryota</taxon>
        <taxon>Viridiplantae</taxon>
        <taxon>Chlorophyta</taxon>
        <taxon>Mamiellophyceae</taxon>
        <taxon>Mamiellales</taxon>
        <taxon>Mamiellaceae</taxon>
        <taxon>Micromonas</taxon>
    </lineage>
</organism>
<dbReference type="Gene3D" id="6.10.330.20">
    <property type="match status" value="1"/>
</dbReference>
<evidence type="ECO:0000313" key="7">
    <source>
        <dbReference type="EMBL" id="EEH58132.1"/>
    </source>
</evidence>
<dbReference type="GO" id="GO:0032543">
    <property type="term" value="P:mitochondrial translation"/>
    <property type="evidence" value="ECO:0007669"/>
    <property type="project" value="TreeGrafter"/>
</dbReference>
<comment type="similarity">
    <text evidence="2">Belongs to the universal ribosomal protein uL29 family.</text>
</comment>
<dbReference type="PANTHER" id="PTHR21183:SF18">
    <property type="entry name" value="LARGE RIBOSOMAL SUBUNIT PROTEIN UL29M"/>
    <property type="match status" value="1"/>
</dbReference>
<evidence type="ECO:0000256" key="3">
    <source>
        <dbReference type="ARBA" id="ARBA00022980"/>
    </source>
</evidence>
<dbReference type="STRING" id="564608.C1MQT0"/>
<reference evidence="7 8" key="1">
    <citation type="journal article" date="2009" name="Science">
        <title>Green evolution and dynamic adaptations revealed by genomes of the marine picoeukaryotes Micromonas.</title>
        <authorList>
            <person name="Worden A.Z."/>
            <person name="Lee J.H."/>
            <person name="Mock T."/>
            <person name="Rouze P."/>
            <person name="Simmons M.P."/>
            <person name="Aerts A.L."/>
            <person name="Allen A.E."/>
            <person name="Cuvelier M.L."/>
            <person name="Derelle E."/>
            <person name="Everett M.V."/>
            <person name="Foulon E."/>
            <person name="Grimwood J."/>
            <person name="Gundlach H."/>
            <person name="Henrissat B."/>
            <person name="Napoli C."/>
            <person name="McDonald S.M."/>
            <person name="Parker M.S."/>
            <person name="Rombauts S."/>
            <person name="Salamov A."/>
            <person name="Von Dassow P."/>
            <person name="Badger J.H."/>
            <person name="Coutinho P.M."/>
            <person name="Demir E."/>
            <person name="Dubchak I."/>
            <person name="Gentemann C."/>
            <person name="Eikrem W."/>
            <person name="Gready J.E."/>
            <person name="John U."/>
            <person name="Lanier W."/>
            <person name="Lindquist E.A."/>
            <person name="Lucas S."/>
            <person name="Mayer K.F."/>
            <person name="Moreau H."/>
            <person name="Not F."/>
            <person name="Otillar R."/>
            <person name="Panaud O."/>
            <person name="Pangilinan J."/>
            <person name="Paulsen I."/>
            <person name="Piegu B."/>
            <person name="Poliakov A."/>
            <person name="Robbens S."/>
            <person name="Schmutz J."/>
            <person name="Toulza E."/>
            <person name="Wyss T."/>
            <person name="Zelensky A."/>
            <person name="Zhou K."/>
            <person name="Armbrust E.V."/>
            <person name="Bhattacharya D."/>
            <person name="Goodenough U.W."/>
            <person name="Van de Peer Y."/>
            <person name="Grigoriev I.V."/>
        </authorList>
    </citation>
    <scope>NUCLEOTIDE SEQUENCE [LARGE SCALE GENOMIC DNA]</scope>
    <source>
        <strain evidence="7 8">CCMP1545</strain>
    </source>
</reference>
<dbReference type="InterPro" id="IPR038340">
    <property type="entry name" value="MRP-L47_sf"/>
</dbReference>
<keyword evidence="5" id="KW-0687">Ribonucleoprotein</keyword>
<keyword evidence="4" id="KW-0496">Mitochondrion</keyword>
<evidence type="ECO:0000256" key="4">
    <source>
        <dbReference type="ARBA" id="ARBA00023128"/>
    </source>
</evidence>
<dbReference type="GO" id="GO:0005762">
    <property type="term" value="C:mitochondrial large ribosomal subunit"/>
    <property type="evidence" value="ECO:0007669"/>
    <property type="project" value="TreeGrafter"/>
</dbReference>
<proteinExistence type="inferred from homology"/>
<evidence type="ECO:0000256" key="2">
    <source>
        <dbReference type="ARBA" id="ARBA00009254"/>
    </source>
</evidence>
<comment type="subcellular location">
    <subcellularLocation>
        <location evidence="1">Mitochondrion</location>
    </subcellularLocation>
</comment>
<dbReference type="InterPro" id="IPR001854">
    <property type="entry name" value="Ribosomal_uL29"/>
</dbReference>
<dbReference type="PANTHER" id="PTHR21183">
    <property type="entry name" value="RIBOSOMAL PROTEIN L47, MITOCHONDRIAL-RELATED"/>
    <property type="match status" value="1"/>
</dbReference>
<protein>
    <recommendedName>
        <fullName evidence="6">Large ribosomal subunit protein uL29m</fullName>
    </recommendedName>
</protein>
<dbReference type="GeneID" id="9683249"/>